<keyword evidence="2" id="KW-0813">Transport</keyword>
<dbReference type="Gene3D" id="3.40.190.10">
    <property type="entry name" value="Periplasmic binding protein-like II"/>
    <property type="match status" value="2"/>
</dbReference>
<dbReference type="Pfam" id="PF01547">
    <property type="entry name" value="SBP_bac_1"/>
    <property type="match status" value="1"/>
</dbReference>
<evidence type="ECO:0000313" key="6">
    <source>
        <dbReference type="Proteomes" id="UP001157114"/>
    </source>
</evidence>
<sequence>MAHTRKKTILALTGAVLLTSALTACGSNNNNGNAANANASKSPEASQTAAAESPAASNDASSERYEKPVTLKLMIDNQTSTEGIKAVADEIEKRYNIKTEFDLRPGGDEGDNLVKTRLATGEMDDLSFYNSGSLFKALQPEKYFLDLTSEPFMQNVMDSFLPTVSVDGKTYAAPSGASQAGAWLYNKKAYAELGLSVPTTWDELKANSDKIKAAGKTAVIGSYKDSWTSQLIVLADYANVQGDAPTFADDFTNNKAKFADTPAALRSFQKLAEMKDYMNKDYLATTYDQALKMLVDGTGVQYPMLTFALSNIFATYPDKIDDIGVFAQPADSADKTALTVWMPAGIAIYKDGKNVEAAKKWINFFASPDGMAILATKAKPEGPYVIKGATLPDDAYAGVKEMMPYFDNSKNAPALEFLSPLKGPSLPQLTVEVGAGMKSPEDNAKAYDKDVEKQAKQLGISGW</sequence>
<gene>
    <name evidence="5" type="ORF">MU1_04740</name>
</gene>
<dbReference type="RefSeq" id="WP_284236805.1">
    <property type="nucleotide sequence ID" value="NZ_BSSQ01000001.1"/>
</dbReference>
<dbReference type="InterPro" id="IPR006059">
    <property type="entry name" value="SBP"/>
</dbReference>
<dbReference type="Proteomes" id="UP001157114">
    <property type="component" value="Unassembled WGS sequence"/>
</dbReference>
<dbReference type="PROSITE" id="PS51257">
    <property type="entry name" value="PROKAR_LIPOPROTEIN"/>
    <property type="match status" value="1"/>
</dbReference>
<evidence type="ECO:0000256" key="3">
    <source>
        <dbReference type="SAM" id="MobiDB-lite"/>
    </source>
</evidence>
<evidence type="ECO:0000256" key="2">
    <source>
        <dbReference type="ARBA" id="ARBA00022448"/>
    </source>
</evidence>
<proteinExistence type="inferred from homology"/>
<accession>A0ABQ6G812</accession>
<feature type="chain" id="PRO_5046660562" description="ABC transporter substrate-binding protein" evidence="4">
    <location>
        <begin position="27"/>
        <end position="463"/>
    </location>
</feature>
<evidence type="ECO:0000313" key="5">
    <source>
        <dbReference type="EMBL" id="GLX66130.1"/>
    </source>
</evidence>
<dbReference type="EMBL" id="BSSQ01000001">
    <property type="protein sequence ID" value="GLX66130.1"/>
    <property type="molecule type" value="Genomic_DNA"/>
</dbReference>
<keyword evidence="4" id="KW-0732">Signal</keyword>
<comment type="caution">
    <text evidence="5">The sequence shown here is derived from an EMBL/GenBank/DDBJ whole genome shotgun (WGS) entry which is preliminary data.</text>
</comment>
<protein>
    <recommendedName>
        <fullName evidence="7">ABC transporter substrate-binding protein</fullName>
    </recommendedName>
</protein>
<keyword evidence="6" id="KW-1185">Reference proteome</keyword>
<dbReference type="PANTHER" id="PTHR43649:SF29">
    <property type="entry name" value="OSMOPROTECTIVE COMPOUNDS-BINDING PROTEIN GGTB"/>
    <property type="match status" value="1"/>
</dbReference>
<name>A0ABQ6G812_9BACL</name>
<comment type="similarity">
    <text evidence="1">Belongs to the bacterial solute-binding protein 1 family.</text>
</comment>
<feature type="compositionally biased region" description="Low complexity" evidence="3">
    <location>
        <begin position="35"/>
        <end position="60"/>
    </location>
</feature>
<evidence type="ECO:0000256" key="1">
    <source>
        <dbReference type="ARBA" id="ARBA00008520"/>
    </source>
</evidence>
<dbReference type="InterPro" id="IPR050490">
    <property type="entry name" value="Bact_solute-bd_prot1"/>
</dbReference>
<evidence type="ECO:0000256" key="4">
    <source>
        <dbReference type="SAM" id="SignalP"/>
    </source>
</evidence>
<evidence type="ECO:0008006" key="7">
    <source>
        <dbReference type="Google" id="ProtNLM"/>
    </source>
</evidence>
<organism evidence="5 6">
    <name type="scientific">Paenibacillus glycanilyticus</name>
    <dbReference type="NCBI Taxonomy" id="126569"/>
    <lineage>
        <taxon>Bacteria</taxon>
        <taxon>Bacillati</taxon>
        <taxon>Bacillota</taxon>
        <taxon>Bacilli</taxon>
        <taxon>Bacillales</taxon>
        <taxon>Paenibacillaceae</taxon>
        <taxon>Paenibacillus</taxon>
    </lineage>
</organism>
<feature type="signal peptide" evidence="4">
    <location>
        <begin position="1"/>
        <end position="26"/>
    </location>
</feature>
<reference evidence="5 6" key="1">
    <citation type="submission" date="2023-03" db="EMBL/GenBank/DDBJ databases">
        <title>Draft genome sequence of the bacteria which degrade cell wall of Tricholomamatutake.</title>
        <authorList>
            <person name="Konishi Y."/>
            <person name="Fukuta Y."/>
            <person name="Shirasaka N."/>
        </authorList>
    </citation>
    <scope>NUCLEOTIDE SEQUENCE [LARGE SCALE GENOMIC DNA]</scope>
    <source>
        <strain evidence="6">mu1</strain>
    </source>
</reference>
<dbReference type="PANTHER" id="PTHR43649">
    <property type="entry name" value="ARABINOSE-BINDING PROTEIN-RELATED"/>
    <property type="match status" value="1"/>
</dbReference>
<dbReference type="SUPFAM" id="SSF53850">
    <property type="entry name" value="Periplasmic binding protein-like II"/>
    <property type="match status" value="1"/>
</dbReference>
<feature type="region of interest" description="Disordered" evidence="3">
    <location>
        <begin position="35"/>
        <end position="63"/>
    </location>
</feature>